<sequence length="287" mass="33401">MQNYIFDSHCHIQNSSIDDTDRDTIRNELFLPNDYTIAIVNKIKSLPLNSIGMMGTSIEDSIRMANMIDLLDDDSSIKVYYGFGIHPWFCENTVKTHPDWKEQLENLLIKYPKATIGECGLDKVARNRTTKKIFSMPIQTDIFEFQFQLAAKYKRPIVIHSVKTVGKIFEYIKKQLSISIDNIPPKIMFHSYCGSPDITKSLLNLSPIRERLYFGLSYLVNSRIKSNEENLKLIPKDRIMIETDFHEIDDVPEFIGKIHDLLRSFDCLKSVDDLYKLTYDNAYNFFN</sequence>
<dbReference type="InterPro" id="IPR053044">
    <property type="entry name" value="Metallo-hydrolase/TatD-type"/>
</dbReference>
<evidence type="ECO:0000256" key="1">
    <source>
        <dbReference type="PIRSR" id="PIRSR005902-1"/>
    </source>
</evidence>
<evidence type="ECO:0000313" key="2">
    <source>
        <dbReference type="EMBL" id="ORY73711.1"/>
    </source>
</evidence>
<feature type="binding site" evidence="1">
    <location>
        <position position="160"/>
    </location>
    <ligand>
        <name>a divalent metal cation</name>
        <dbReference type="ChEBI" id="CHEBI:60240"/>
        <label>2</label>
    </ligand>
</feature>
<keyword evidence="1" id="KW-0479">Metal-binding</keyword>
<feature type="binding site" evidence="1">
    <location>
        <position position="244"/>
    </location>
    <ligand>
        <name>a divalent metal cation</name>
        <dbReference type="ChEBI" id="CHEBI:60240"/>
        <label>1</label>
    </ligand>
</feature>
<dbReference type="SUPFAM" id="SSF51556">
    <property type="entry name" value="Metallo-dependent hydrolases"/>
    <property type="match status" value="1"/>
</dbReference>
<reference evidence="2 3" key="1">
    <citation type="submission" date="2016-08" db="EMBL/GenBank/DDBJ databases">
        <title>A Parts List for Fungal Cellulosomes Revealed by Comparative Genomics.</title>
        <authorList>
            <consortium name="DOE Joint Genome Institute"/>
            <person name="Haitjema C.H."/>
            <person name="Gilmore S.P."/>
            <person name="Henske J.K."/>
            <person name="Solomon K.V."/>
            <person name="De Groot R."/>
            <person name="Kuo A."/>
            <person name="Mondo S.J."/>
            <person name="Salamov A.A."/>
            <person name="Labutti K."/>
            <person name="Zhao Z."/>
            <person name="Chiniquy J."/>
            <person name="Barry K."/>
            <person name="Brewer H.M."/>
            <person name="Purvine S.O."/>
            <person name="Wright A.T."/>
            <person name="Boxma B."/>
            <person name="Van Alen T."/>
            <person name="Hackstein J.H."/>
            <person name="Baker S.E."/>
            <person name="Grigoriev I.V."/>
            <person name="O'Malley M.A."/>
        </authorList>
    </citation>
    <scope>NUCLEOTIDE SEQUENCE [LARGE SCALE GENOMIC DNA]</scope>
    <source>
        <strain evidence="2 3">G1</strain>
    </source>
</reference>
<dbReference type="EMBL" id="MCOG01000032">
    <property type="protein sequence ID" value="ORY73711.1"/>
    <property type="molecule type" value="Genomic_DNA"/>
</dbReference>
<dbReference type="OrthoDB" id="413993at2759"/>
<feature type="binding site" evidence="1">
    <location>
        <position position="118"/>
    </location>
    <ligand>
        <name>a divalent metal cation</name>
        <dbReference type="ChEBI" id="CHEBI:60240"/>
        <label>1</label>
    </ligand>
</feature>
<protein>
    <submittedName>
        <fullName evidence="2">Metallo-dependent hydrolase</fullName>
    </submittedName>
</protein>
<dbReference type="AlphaFoldDB" id="A0A1Y2EQ38"/>
<evidence type="ECO:0000313" key="3">
    <source>
        <dbReference type="Proteomes" id="UP000193920"/>
    </source>
</evidence>
<name>A0A1Y2EQ38_9FUNG</name>
<feature type="binding site" evidence="1">
    <location>
        <position position="11"/>
    </location>
    <ligand>
        <name>a divalent metal cation</name>
        <dbReference type="ChEBI" id="CHEBI:60240"/>
        <label>1</label>
    </ligand>
</feature>
<dbReference type="STRING" id="1754190.A0A1Y2EQ38"/>
<dbReference type="InterPro" id="IPR001130">
    <property type="entry name" value="TatD-like"/>
</dbReference>
<organism evidence="2 3">
    <name type="scientific">Neocallimastix californiae</name>
    <dbReference type="NCBI Taxonomy" id="1754190"/>
    <lineage>
        <taxon>Eukaryota</taxon>
        <taxon>Fungi</taxon>
        <taxon>Fungi incertae sedis</taxon>
        <taxon>Chytridiomycota</taxon>
        <taxon>Chytridiomycota incertae sedis</taxon>
        <taxon>Neocallimastigomycetes</taxon>
        <taxon>Neocallimastigales</taxon>
        <taxon>Neocallimastigaceae</taxon>
        <taxon>Neocallimastix</taxon>
    </lineage>
</organism>
<dbReference type="Proteomes" id="UP000193920">
    <property type="component" value="Unassembled WGS sequence"/>
</dbReference>
<dbReference type="PANTHER" id="PTHR47345:SF1">
    <property type="entry name" value="CUT9-INTERACTING PROTEIN SCN1"/>
    <property type="match status" value="1"/>
</dbReference>
<dbReference type="GO" id="GO:0046872">
    <property type="term" value="F:metal ion binding"/>
    <property type="evidence" value="ECO:0007669"/>
    <property type="project" value="UniProtKB-KW"/>
</dbReference>
<dbReference type="PIRSF" id="PIRSF005902">
    <property type="entry name" value="DNase_TatD"/>
    <property type="match status" value="1"/>
</dbReference>
<feature type="binding site" evidence="1">
    <location>
        <position position="190"/>
    </location>
    <ligand>
        <name>a divalent metal cation</name>
        <dbReference type="ChEBI" id="CHEBI:60240"/>
        <label>2</label>
    </ligand>
</feature>
<dbReference type="Pfam" id="PF01026">
    <property type="entry name" value="TatD_DNase"/>
    <property type="match status" value="1"/>
</dbReference>
<dbReference type="PANTHER" id="PTHR47345">
    <property type="entry name" value="CUT9-INTERACTING PROTEIN SCN1"/>
    <property type="match status" value="1"/>
</dbReference>
<comment type="caution">
    <text evidence="2">The sequence shown here is derived from an EMBL/GenBank/DDBJ whole genome shotgun (WGS) entry which is preliminary data.</text>
</comment>
<accession>A0A1Y2EQ38</accession>
<proteinExistence type="predicted"/>
<feature type="binding site" evidence="1">
    <location>
        <position position="9"/>
    </location>
    <ligand>
        <name>a divalent metal cation</name>
        <dbReference type="ChEBI" id="CHEBI:60240"/>
        <label>1</label>
    </ligand>
</feature>
<dbReference type="GO" id="GO:0016788">
    <property type="term" value="F:hydrolase activity, acting on ester bonds"/>
    <property type="evidence" value="ECO:0007669"/>
    <property type="project" value="InterPro"/>
</dbReference>
<dbReference type="Gene3D" id="3.20.20.140">
    <property type="entry name" value="Metal-dependent hydrolases"/>
    <property type="match status" value="1"/>
</dbReference>
<keyword evidence="3" id="KW-1185">Reference proteome</keyword>
<dbReference type="InterPro" id="IPR032466">
    <property type="entry name" value="Metal_Hydrolase"/>
</dbReference>
<keyword evidence="2" id="KW-0378">Hydrolase</keyword>
<gene>
    <name evidence="2" type="ORF">LY90DRAFT_166585</name>
</gene>